<accession>A0A0G1DMR0</accession>
<evidence type="ECO:0000313" key="1">
    <source>
        <dbReference type="EMBL" id="KKS99155.1"/>
    </source>
</evidence>
<proteinExistence type="predicted"/>
<dbReference type="EMBL" id="LCFS01000024">
    <property type="protein sequence ID" value="KKS99155.1"/>
    <property type="molecule type" value="Genomic_DNA"/>
</dbReference>
<reference evidence="1 2" key="1">
    <citation type="journal article" date="2015" name="Nature">
        <title>rRNA introns, odd ribosomes, and small enigmatic genomes across a large radiation of phyla.</title>
        <authorList>
            <person name="Brown C.T."/>
            <person name="Hug L.A."/>
            <person name="Thomas B.C."/>
            <person name="Sharon I."/>
            <person name="Castelle C.J."/>
            <person name="Singh A."/>
            <person name="Wilkins M.J."/>
            <person name="Williams K.H."/>
            <person name="Banfield J.F."/>
        </authorList>
    </citation>
    <scope>NUCLEOTIDE SEQUENCE [LARGE SCALE GENOMIC DNA]</scope>
</reference>
<comment type="caution">
    <text evidence="1">The sequence shown here is derived from an EMBL/GenBank/DDBJ whole genome shotgun (WGS) entry which is preliminary data.</text>
</comment>
<dbReference type="STRING" id="1618738.UV76_C0024G0009"/>
<evidence type="ECO:0000313" key="2">
    <source>
        <dbReference type="Proteomes" id="UP000034646"/>
    </source>
</evidence>
<sequence length="67" mass="7533">MSVKIITLLNVLRTNFALQNLFNRVGKIIFTPFIDFHLDYHDFIEKANPSSRAKLTTGLIGLCPPAS</sequence>
<organism evidence="1 2">
    <name type="scientific">Candidatus Nomurabacteria bacterium GW2011_GWA2_43_15</name>
    <dbReference type="NCBI Taxonomy" id="1618738"/>
    <lineage>
        <taxon>Bacteria</taxon>
        <taxon>Candidatus Nomuraibacteriota</taxon>
    </lineage>
</organism>
<gene>
    <name evidence="1" type="ORF">UV76_C0024G0009</name>
</gene>
<dbReference type="Proteomes" id="UP000034646">
    <property type="component" value="Unassembled WGS sequence"/>
</dbReference>
<dbReference type="AlphaFoldDB" id="A0A0G1DMR0"/>
<protein>
    <submittedName>
        <fullName evidence="1">Uncharacterized protein</fullName>
    </submittedName>
</protein>
<name>A0A0G1DMR0_9BACT</name>